<evidence type="ECO:0000256" key="1">
    <source>
        <dbReference type="SAM" id="MobiDB-lite"/>
    </source>
</evidence>
<feature type="region of interest" description="Disordered" evidence="1">
    <location>
        <begin position="215"/>
        <end position="283"/>
    </location>
</feature>
<sequence length="776" mass="82800">MVRPSGTVLTYLPEPPGWRAHPPGRLPADPPDPCWSLDPAPPAEGSRPLAIVEVVDYDLSALGTSRIVKLDPVGVLAERLGDVAVQCVRRALRDSWTYPTLATAGDALLNAIFGERGPSGWLFEVVVSPHVYASRTLWNTQLLGRRKQLKTYRGRDFELDTSPDLACCNMDVLHPVSRPPSDARRHWTLRICQITPLVRRGLSDREAEAALQQLLDKARRRPKPHPRLSPDAEHDVPPAQEVPRKSGAVAKGRGRGERTASPPERLSGDTRPKPAKPRQKLSSKAKLQIGHVVFLHPDRLPLGASPHQPHLILAEAWPIRGERGGSTRRHFRLQPQPSGEPFLLEERTVTALHNGFRGAWLAMEAVGDAAQRETLLRALAWYCEEYARPPLACIRLLLHSGTVSREQALELAAEMRALTGGGGEAYASDGEEPAGARPSPRRGLRLKALPTASGGSSSAGSLPRLPEPEELTADEAAPVEAVVPFAQLLGMEWSRPRAAPRASSALPPAADVDHAELRRALEEAFRSHFRADVERDEVGLGALQAEGISITPDEYEAGAEWRCACALATHGALVRLGYATRRGALLHFAAATLKGEWSRAVPAEAEARLGEGRVARGTVGACSPTGDCDPPPPPRDEGAAARLRDEEPAGGIPAGVVLHAGGAAGGGGGSFVTAPTAATGSGGGPPAGTGFKRRRAAVDDGKIAGICSAERGQREAAARGEAVVPASYRAAVLEGLRRVLVKEGGDPEEWWARKGAGGPFPFEAELQALRGESEPT</sequence>
<feature type="compositionally biased region" description="Low complexity" evidence="1">
    <location>
        <begin position="448"/>
        <end position="464"/>
    </location>
</feature>
<dbReference type="AlphaFoldDB" id="A0A0D3K043"/>
<evidence type="ECO:0000313" key="2">
    <source>
        <dbReference type="EnsemblProtists" id="EOD29128"/>
    </source>
</evidence>
<dbReference type="KEGG" id="ehx:EMIHUDRAFT_113820"/>
<evidence type="ECO:0000313" key="3">
    <source>
        <dbReference type="Proteomes" id="UP000013827"/>
    </source>
</evidence>
<accession>A0A0D3K043</accession>
<dbReference type="Proteomes" id="UP000013827">
    <property type="component" value="Unassembled WGS sequence"/>
</dbReference>
<reference evidence="2" key="2">
    <citation type="submission" date="2024-10" db="UniProtKB">
        <authorList>
            <consortium name="EnsemblProtists"/>
        </authorList>
    </citation>
    <scope>IDENTIFICATION</scope>
</reference>
<name>A0A0D3K043_EMIH1</name>
<keyword evidence="3" id="KW-1185">Reference proteome</keyword>
<dbReference type="HOGENOM" id="CLU_360745_0_0_1"/>
<dbReference type="RefSeq" id="XP_005781557.1">
    <property type="nucleotide sequence ID" value="XM_005781500.1"/>
</dbReference>
<feature type="compositionally biased region" description="Basic and acidic residues" evidence="1">
    <location>
        <begin position="634"/>
        <end position="644"/>
    </location>
</feature>
<reference evidence="3" key="1">
    <citation type="journal article" date="2013" name="Nature">
        <title>Pan genome of the phytoplankton Emiliania underpins its global distribution.</title>
        <authorList>
            <person name="Read B.A."/>
            <person name="Kegel J."/>
            <person name="Klute M.J."/>
            <person name="Kuo A."/>
            <person name="Lefebvre S.C."/>
            <person name="Maumus F."/>
            <person name="Mayer C."/>
            <person name="Miller J."/>
            <person name="Monier A."/>
            <person name="Salamov A."/>
            <person name="Young J."/>
            <person name="Aguilar M."/>
            <person name="Claverie J.M."/>
            <person name="Frickenhaus S."/>
            <person name="Gonzalez K."/>
            <person name="Herman E.K."/>
            <person name="Lin Y.C."/>
            <person name="Napier J."/>
            <person name="Ogata H."/>
            <person name="Sarno A.F."/>
            <person name="Shmutz J."/>
            <person name="Schroeder D."/>
            <person name="de Vargas C."/>
            <person name="Verret F."/>
            <person name="von Dassow P."/>
            <person name="Valentin K."/>
            <person name="Van de Peer Y."/>
            <person name="Wheeler G."/>
            <person name="Dacks J.B."/>
            <person name="Delwiche C.F."/>
            <person name="Dyhrman S.T."/>
            <person name="Glockner G."/>
            <person name="John U."/>
            <person name="Richards T."/>
            <person name="Worden A.Z."/>
            <person name="Zhang X."/>
            <person name="Grigoriev I.V."/>
            <person name="Allen A.E."/>
            <person name="Bidle K."/>
            <person name="Borodovsky M."/>
            <person name="Bowler C."/>
            <person name="Brownlee C."/>
            <person name="Cock J.M."/>
            <person name="Elias M."/>
            <person name="Gladyshev V.N."/>
            <person name="Groth M."/>
            <person name="Guda C."/>
            <person name="Hadaegh A."/>
            <person name="Iglesias-Rodriguez M.D."/>
            <person name="Jenkins J."/>
            <person name="Jones B.M."/>
            <person name="Lawson T."/>
            <person name="Leese F."/>
            <person name="Lindquist E."/>
            <person name="Lobanov A."/>
            <person name="Lomsadze A."/>
            <person name="Malik S.B."/>
            <person name="Marsh M.E."/>
            <person name="Mackinder L."/>
            <person name="Mock T."/>
            <person name="Mueller-Roeber B."/>
            <person name="Pagarete A."/>
            <person name="Parker M."/>
            <person name="Probert I."/>
            <person name="Quesneville H."/>
            <person name="Raines C."/>
            <person name="Rensing S.A."/>
            <person name="Riano-Pachon D.M."/>
            <person name="Richier S."/>
            <person name="Rokitta S."/>
            <person name="Shiraiwa Y."/>
            <person name="Soanes D.M."/>
            <person name="van der Giezen M."/>
            <person name="Wahlund T.M."/>
            <person name="Williams B."/>
            <person name="Wilson W."/>
            <person name="Wolfe G."/>
            <person name="Wurch L.L."/>
        </authorList>
    </citation>
    <scope>NUCLEOTIDE SEQUENCE</scope>
</reference>
<dbReference type="GeneID" id="17274673"/>
<feature type="region of interest" description="Disordered" evidence="1">
    <location>
        <begin position="422"/>
        <end position="442"/>
    </location>
</feature>
<proteinExistence type="predicted"/>
<feature type="region of interest" description="Disordered" evidence="1">
    <location>
        <begin position="620"/>
        <end position="644"/>
    </location>
</feature>
<dbReference type="EnsemblProtists" id="EOD29128">
    <property type="protein sequence ID" value="EOD29128"/>
    <property type="gene ID" value="EMIHUDRAFT_113820"/>
</dbReference>
<dbReference type="PaxDb" id="2903-EOD29128"/>
<feature type="region of interest" description="Disordered" evidence="1">
    <location>
        <begin position="447"/>
        <end position="466"/>
    </location>
</feature>
<feature type="compositionally biased region" description="Basic residues" evidence="1">
    <location>
        <begin position="273"/>
        <end position="283"/>
    </location>
</feature>
<organism evidence="2 3">
    <name type="scientific">Emiliania huxleyi (strain CCMP1516)</name>
    <dbReference type="NCBI Taxonomy" id="280463"/>
    <lineage>
        <taxon>Eukaryota</taxon>
        <taxon>Haptista</taxon>
        <taxon>Haptophyta</taxon>
        <taxon>Prymnesiophyceae</taxon>
        <taxon>Isochrysidales</taxon>
        <taxon>Noelaerhabdaceae</taxon>
        <taxon>Emiliania</taxon>
    </lineage>
</organism>
<protein>
    <submittedName>
        <fullName evidence="2">Uncharacterized protein</fullName>
    </submittedName>
</protein>